<dbReference type="Proteomes" id="UP001234297">
    <property type="component" value="Chromosome 4"/>
</dbReference>
<keyword evidence="2" id="KW-1185">Reference proteome</keyword>
<name>A0ACC2KC35_PERAE</name>
<proteinExistence type="predicted"/>
<reference evidence="1 2" key="1">
    <citation type="journal article" date="2022" name="Hortic Res">
        <title>A haplotype resolved chromosomal level avocado genome allows analysis of novel avocado genes.</title>
        <authorList>
            <person name="Nath O."/>
            <person name="Fletcher S.J."/>
            <person name="Hayward A."/>
            <person name="Shaw L.M."/>
            <person name="Masouleh A.K."/>
            <person name="Furtado A."/>
            <person name="Henry R.J."/>
            <person name="Mitter N."/>
        </authorList>
    </citation>
    <scope>NUCLEOTIDE SEQUENCE [LARGE SCALE GENOMIC DNA]</scope>
    <source>
        <strain evidence="2">cv. Hass</strain>
    </source>
</reference>
<evidence type="ECO:0000313" key="2">
    <source>
        <dbReference type="Proteomes" id="UP001234297"/>
    </source>
</evidence>
<evidence type="ECO:0000313" key="1">
    <source>
        <dbReference type="EMBL" id="KAJ8618577.1"/>
    </source>
</evidence>
<gene>
    <name evidence="1" type="ORF">MRB53_014763</name>
</gene>
<dbReference type="EMBL" id="CM056812">
    <property type="protein sequence ID" value="KAJ8618577.1"/>
    <property type="molecule type" value="Genomic_DNA"/>
</dbReference>
<organism evidence="1 2">
    <name type="scientific">Persea americana</name>
    <name type="common">Avocado</name>
    <dbReference type="NCBI Taxonomy" id="3435"/>
    <lineage>
        <taxon>Eukaryota</taxon>
        <taxon>Viridiplantae</taxon>
        <taxon>Streptophyta</taxon>
        <taxon>Embryophyta</taxon>
        <taxon>Tracheophyta</taxon>
        <taxon>Spermatophyta</taxon>
        <taxon>Magnoliopsida</taxon>
        <taxon>Magnoliidae</taxon>
        <taxon>Laurales</taxon>
        <taxon>Lauraceae</taxon>
        <taxon>Persea</taxon>
    </lineage>
</organism>
<comment type="caution">
    <text evidence="1">The sequence shown here is derived from an EMBL/GenBank/DDBJ whole genome shotgun (WGS) entry which is preliminary data.</text>
</comment>
<protein>
    <submittedName>
        <fullName evidence="1">Uncharacterized protein</fullName>
    </submittedName>
</protein>
<accession>A0ACC2KC35</accession>
<sequence length="86" mass="9945">MVDAGGSRNDVDRDFNHRWSQTHTSFNYTRVHTVFIILDEFSALLPLPLDDELKLHRIVLCTRSCRWGDKSMQPYTFASPKSKSTS</sequence>